<comment type="cofactor">
    <cofactor evidence="6">
        <name>Zn(2+)</name>
        <dbReference type="ChEBI" id="CHEBI:29105"/>
    </cofactor>
    <text evidence="6">Binds 2 Zn(2+) ions per subunit.</text>
</comment>
<evidence type="ECO:0000256" key="2">
    <source>
        <dbReference type="ARBA" id="ARBA00010286"/>
    </source>
</evidence>
<feature type="binding site" evidence="6">
    <location>
        <position position="56"/>
    </location>
    <ligand>
        <name>Zn(2+)</name>
        <dbReference type="ChEBI" id="CHEBI:29105"/>
        <label>1</label>
    </ligand>
</feature>
<comment type="similarity">
    <text evidence="2 6">Belongs to the metallo-dependent hydrolases superfamily. DHOase family. Class I DHOase subfamily.</text>
</comment>
<gene>
    <name evidence="6" type="primary">pyrC</name>
    <name evidence="8" type="ORF">GCM10023235_63220</name>
</gene>
<keyword evidence="3 6" id="KW-0479">Metal-binding</keyword>
<evidence type="ECO:0000259" key="7">
    <source>
        <dbReference type="Pfam" id="PF12890"/>
    </source>
</evidence>
<dbReference type="PANTHER" id="PTHR43668">
    <property type="entry name" value="ALLANTOINASE"/>
    <property type="match status" value="1"/>
</dbReference>
<dbReference type="RefSeq" id="WP_345700308.1">
    <property type="nucleotide sequence ID" value="NZ_BAABIS010000001.1"/>
</dbReference>
<feature type="binding site" evidence="6">
    <location>
        <position position="150"/>
    </location>
    <ligand>
        <name>Zn(2+)</name>
        <dbReference type="ChEBI" id="CHEBI:29105"/>
        <label>2</label>
    </ligand>
</feature>
<organism evidence="8 9">
    <name type="scientific">Kitasatospora terrestris</name>
    <dbReference type="NCBI Taxonomy" id="258051"/>
    <lineage>
        <taxon>Bacteria</taxon>
        <taxon>Bacillati</taxon>
        <taxon>Actinomycetota</taxon>
        <taxon>Actinomycetes</taxon>
        <taxon>Kitasatosporales</taxon>
        <taxon>Streptomycetaceae</taxon>
        <taxon>Kitasatospora</taxon>
    </lineage>
</organism>
<feature type="binding site" evidence="6">
    <location>
        <position position="90"/>
    </location>
    <ligand>
        <name>substrate</name>
    </ligand>
</feature>
<sequence>MTTYLIRNAQILGGAAKDILIRDGVFAEIGDDLTAEADIDIDAHGLIALPGLVDLHTHLREPGREDAETVLTGTQAAAMGGYTAVHAMANTFPVADTAGVVEQVWRLGQESGYCDVQPVGAVTVGLEGKKLAELGAMHESAAGVRVFSDDGKCVDDAVIMRRALEYVKAFDGVVAQHAQEPRLTEGAQMNEGQVSGELGLGGWPAVAEESIIARDVLLAAHVGSRVHICHLSTAGSVEIVRWAKQKGWNVTAEVTPHHLLLTDELVRTYDPAYKVNPPLRTAADVEALRAALADGTIDAVATDHAPHPAEDKDCEWAVAAMGMVGLETALSVVQQTMVDTGLLNWEGVADRMSHRPARIGRLSGHGRPISVGEPANLVLFDPAYRGAVNPDTFATRSRNTPYKGMDLPGRVHATFLRGSATVLAGELVEL</sequence>
<dbReference type="NCBIfam" id="TIGR00857">
    <property type="entry name" value="pyrC_multi"/>
    <property type="match status" value="1"/>
</dbReference>
<dbReference type="InterPro" id="IPR050138">
    <property type="entry name" value="DHOase/Allantoinase_Hydrolase"/>
</dbReference>
<dbReference type="PANTHER" id="PTHR43668:SF2">
    <property type="entry name" value="ALLANTOINASE"/>
    <property type="match status" value="1"/>
</dbReference>
<name>A0ABP9EFY6_9ACTN</name>
<evidence type="ECO:0000313" key="9">
    <source>
        <dbReference type="Proteomes" id="UP001501752"/>
    </source>
</evidence>
<feature type="binding site" evidence="6">
    <location>
        <position position="276"/>
    </location>
    <ligand>
        <name>substrate</name>
    </ligand>
</feature>
<feature type="binding site" evidence="6">
    <location>
        <position position="58"/>
    </location>
    <ligand>
        <name>Zn(2+)</name>
        <dbReference type="ChEBI" id="CHEBI:29105"/>
        <label>1</label>
    </ligand>
</feature>
<accession>A0ABP9EFY6</accession>
<dbReference type="InterPro" id="IPR004722">
    <property type="entry name" value="DHOase"/>
</dbReference>
<keyword evidence="9" id="KW-1185">Reference proteome</keyword>
<dbReference type="SUPFAM" id="SSF51338">
    <property type="entry name" value="Composite domain of metallo-dependent hydrolases"/>
    <property type="match status" value="1"/>
</dbReference>
<dbReference type="InterPro" id="IPR002195">
    <property type="entry name" value="Dihydroorotase_CS"/>
</dbReference>
<dbReference type="NCBIfam" id="NF006836">
    <property type="entry name" value="PRK09357.1-1"/>
    <property type="match status" value="1"/>
</dbReference>
<keyword evidence="5 6" id="KW-0665">Pyrimidine biosynthesis</keyword>
<feature type="binding site" evidence="6">
    <location>
        <position position="177"/>
    </location>
    <ligand>
        <name>Zn(2+)</name>
        <dbReference type="ChEBI" id="CHEBI:29105"/>
        <label>2</label>
    </ligand>
</feature>
<feature type="domain" description="Dihydroorotase catalytic" evidence="7">
    <location>
        <begin position="47"/>
        <end position="233"/>
    </location>
</feature>
<dbReference type="InterPro" id="IPR032466">
    <property type="entry name" value="Metal_Hydrolase"/>
</dbReference>
<evidence type="ECO:0000256" key="1">
    <source>
        <dbReference type="ARBA" id="ARBA00002368"/>
    </source>
</evidence>
<proteinExistence type="inferred from homology"/>
<keyword evidence="6" id="KW-0862">Zinc</keyword>
<feature type="binding site" evidence="6">
    <location>
        <begin position="58"/>
        <end position="60"/>
    </location>
    <ligand>
        <name>substrate</name>
    </ligand>
</feature>
<protein>
    <recommendedName>
        <fullName evidence="6">Dihydroorotase</fullName>
        <shortName evidence="6">DHOase</shortName>
        <ecNumber evidence="6">3.5.2.3</ecNumber>
    </recommendedName>
</protein>
<evidence type="ECO:0000256" key="6">
    <source>
        <dbReference type="HAMAP-Rule" id="MF_00220"/>
    </source>
</evidence>
<evidence type="ECO:0000256" key="4">
    <source>
        <dbReference type="ARBA" id="ARBA00022801"/>
    </source>
</evidence>
<dbReference type="Proteomes" id="UP001501752">
    <property type="component" value="Unassembled WGS sequence"/>
</dbReference>
<dbReference type="Gene3D" id="2.30.40.10">
    <property type="entry name" value="Urease, subunit C, domain 1"/>
    <property type="match status" value="1"/>
</dbReference>
<dbReference type="HAMAP" id="MF_00220_B">
    <property type="entry name" value="PyrC_classI_B"/>
    <property type="match status" value="1"/>
</dbReference>
<comment type="caution">
    <text evidence="8">The sequence shown here is derived from an EMBL/GenBank/DDBJ whole genome shotgun (WGS) entry which is preliminary data.</text>
</comment>
<dbReference type="SUPFAM" id="SSF51556">
    <property type="entry name" value="Metallo-dependent hydrolases"/>
    <property type="match status" value="1"/>
</dbReference>
<comment type="pathway">
    <text evidence="6">Pyrimidine metabolism; UMP biosynthesis via de novo pathway; (S)-dihydroorotate from bicarbonate: step 3/3.</text>
</comment>
<feature type="active site" evidence="6">
    <location>
        <position position="303"/>
    </location>
</feature>
<keyword evidence="4 6" id="KW-0378">Hydrolase</keyword>
<reference evidence="9" key="1">
    <citation type="journal article" date="2019" name="Int. J. Syst. Evol. Microbiol.">
        <title>The Global Catalogue of Microorganisms (GCM) 10K type strain sequencing project: providing services to taxonomists for standard genome sequencing and annotation.</title>
        <authorList>
            <consortium name="The Broad Institute Genomics Platform"/>
            <consortium name="The Broad Institute Genome Sequencing Center for Infectious Disease"/>
            <person name="Wu L."/>
            <person name="Ma J."/>
        </authorList>
    </citation>
    <scope>NUCLEOTIDE SEQUENCE [LARGE SCALE GENOMIC DNA]</scope>
    <source>
        <strain evidence="9">JCM 13006</strain>
    </source>
</reference>
<feature type="binding site" evidence="6">
    <location>
        <position position="150"/>
    </location>
    <ligand>
        <name>Zn(2+)</name>
        <dbReference type="ChEBI" id="CHEBI:29105"/>
        <label>1</label>
    </ligand>
</feature>
<evidence type="ECO:0000256" key="5">
    <source>
        <dbReference type="ARBA" id="ARBA00022975"/>
    </source>
</evidence>
<dbReference type="EC" id="3.5.2.3" evidence="6"/>
<comment type="function">
    <text evidence="1 6">Catalyzes the reversible cyclization of carbamoyl aspartate to dihydroorotate.</text>
</comment>
<dbReference type="InterPro" id="IPR011059">
    <property type="entry name" value="Metal-dep_hydrolase_composite"/>
</dbReference>
<feature type="binding site" evidence="6">
    <location>
        <position position="230"/>
    </location>
    <ligand>
        <name>Zn(2+)</name>
        <dbReference type="ChEBI" id="CHEBI:29105"/>
        <label>2</label>
    </ligand>
</feature>
<comment type="catalytic activity">
    <reaction evidence="6">
        <text>(S)-dihydroorotate + H2O = N-carbamoyl-L-aspartate + H(+)</text>
        <dbReference type="Rhea" id="RHEA:24296"/>
        <dbReference type="ChEBI" id="CHEBI:15377"/>
        <dbReference type="ChEBI" id="CHEBI:15378"/>
        <dbReference type="ChEBI" id="CHEBI:30864"/>
        <dbReference type="ChEBI" id="CHEBI:32814"/>
        <dbReference type="EC" id="3.5.2.3"/>
    </reaction>
</comment>
<dbReference type="InterPro" id="IPR024403">
    <property type="entry name" value="DHOase_cat"/>
</dbReference>
<feature type="binding site" evidence="6">
    <location>
        <position position="303"/>
    </location>
    <ligand>
        <name>Zn(2+)</name>
        <dbReference type="ChEBI" id="CHEBI:29105"/>
        <label>1</label>
    </ligand>
</feature>
<feature type="binding site" evidence="6">
    <location>
        <position position="307"/>
    </location>
    <ligand>
        <name>substrate</name>
    </ligand>
</feature>
<dbReference type="Gene3D" id="3.20.20.140">
    <property type="entry name" value="Metal-dependent hydrolases"/>
    <property type="match status" value="1"/>
</dbReference>
<evidence type="ECO:0000256" key="3">
    <source>
        <dbReference type="ARBA" id="ARBA00022723"/>
    </source>
</evidence>
<evidence type="ECO:0000313" key="8">
    <source>
        <dbReference type="EMBL" id="GAA4875281.1"/>
    </source>
</evidence>
<dbReference type="PROSITE" id="PS00483">
    <property type="entry name" value="DIHYDROOROTASE_2"/>
    <property type="match status" value="1"/>
</dbReference>
<dbReference type="CDD" id="cd01317">
    <property type="entry name" value="DHOase_IIa"/>
    <property type="match status" value="1"/>
</dbReference>
<dbReference type="Pfam" id="PF12890">
    <property type="entry name" value="DHOase"/>
    <property type="match status" value="1"/>
</dbReference>
<comment type="caution">
    <text evidence="6">Lacks conserved residue(s) required for the propagation of feature annotation.</text>
</comment>
<dbReference type="EMBL" id="BAABIS010000001">
    <property type="protein sequence ID" value="GAA4875281.1"/>
    <property type="molecule type" value="Genomic_DNA"/>
</dbReference>